<dbReference type="EMBL" id="LN609528">
    <property type="protein sequence ID" value="CEF62863.1"/>
    <property type="molecule type" value="Genomic_DNA"/>
</dbReference>
<dbReference type="eggNOG" id="ENOG502QQGX">
    <property type="taxonomic scope" value="Eukaryota"/>
</dbReference>
<dbReference type="AlphaFoldDB" id="A0A090MVE7"/>
<dbReference type="Proteomes" id="UP000035682">
    <property type="component" value="Unplaced"/>
</dbReference>
<sequence>MEQHHCKILEEENGNNKSDLIKNVFPQYKVVDTFQPWPSIEEVRNKRSSLQSIKNRFIKESKKKQSFNEISPSLIENDNNVKNRNIVEIKCLTDMIKEKDNDKKTKNYDNYNEKVSSSVPLKKKNIFSKGKLLSTAIATASNGADYLLGKSGNEKEDKIKLTRRMDVPLKTFSDPVCRMAPRVEFGDDDSPRVVPN</sequence>
<name>A0A090MVE7_STRRB</name>
<gene>
    <name evidence="1 3 4" type="ORF">SRAE_1000113000</name>
</gene>
<organism evidence="1">
    <name type="scientific">Strongyloides ratti</name>
    <name type="common">Parasitic roundworm</name>
    <dbReference type="NCBI Taxonomy" id="34506"/>
    <lineage>
        <taxon>Eukaryota</taxon>
        <taxon>Metazoa</taxon>
        <taxon>Ecdysozoa</taxon>
        <taxon>Nematoda</taxon>
        <taxon>Chromadorea</taxon>
        <taxon>Rhabditida</taxon>
        <taxon>Tylenchina</taxon>
        <taxon>Panagrolaimomorpha</taxon>
        <taxon>Strongyloidoidea</taxon>
        <taxon>Strongyloididae</taxon>
        <taxon>Strongyloides</taxon>
    </lineage>
</organism>
<reference evidence="1 2" key="1">
    <citation type="submission" date="2014-09" db="EMBL/GenBank/DDBJ databases">
        <authorList>
            <person name="Martin A.A."/>
        </authorList>
    </citation>
    <scope>NUCLEOTIDE SEQUENCE</scope>
    <source>
        <strain evidence="2">ED321</strain>
        <strain evidence="1">ED321 Heterogonic</strain>
    </source>
</reference>
<evidence type="ECO:0000313" key="1">
    <source>
        <dbReference type="EMBL" id="CEF62863.1"/>
    </source>
</evidence>
<evidence type="ECO:0000313" key="3">
    <source>
        <dbReference type="WBParaSite" id="SRAE_1000113000.1"/>
    </source>
</evidence>
<evidence type="ECO:0000313" key="4">
    <source>
        <dbReference type="WormBase" id="SRAE_1000113000"/>
    </source>
</evidence>
<accession>A0A090MVE7</accession>
<keyword evidence="2" id="KW-1185">Reference proteome</keyword>
<dbReference type="STRING" id="34506.A0A090MVE7"/>
<dbReference type="GeneID" id="36375228"/>
<proteinExistence type="predicted"/>
<reference evidence="3" key="2">
    <citation type="submission" date="2020-12" db="UniProtKB">
        <authorList>
            <consortium name="WormBaseParasite"/>
        </authorList>
    </citation>
    <scope>IDENTIFICATION</scope>
</reference>
<protein>
    <submittedName>
        <fullName evidence="1 3">Uncharacterized protein</fullName>
    </submittedName>
</protein>
<dbReference type="WormBase" id="SRAE_1000113000">
    <property type="protein sequence ID" value="SRP08461"/>
    <property type="gene ID" value="WBGene00257733"/>
</dbReference>
<dbReference type="RefSeq" id="XP_024502065.1">
    <property type="nucleotide sequence ID" value="XM_024648048.1"/>
</dbReference>
<evidence type="ECO:0000313" key="2">
    <source>
        <dbReference type="Proteomes" id="UP000035682"/>
    </source>
</evidence>
<dbReference type="WBParaSite" id="SRAE_1000113000.1">
    <property type="protein sequence ID" value="SRAE_1000113000.1"/>
    <property type="gene ID" value="WBGene00257733"/>
</dbReference>
<dbReference type="CTD" id="36375228"/>